<dbReference type="PATRIC" id="fig|1619011.3.peg.672"/>
<dbReference type="Proteomes" id="UP000034810">
    <property type="component" value="Unassembled WGS sequence"/>
</dbReference>
<feature type="domain" description="Fibronectin type-III" evidence="3">
    <location>
        <begin position="243"/>
        <end position="339"/>
    </location>
</feature>
<reference evidence="4 5" key="1">
    <citation type="journal article" date="2015" name="Nature">
        <title>rRNA introns, odd ribosomes, and small enigmatic genomes across a large radiation of phyla.</title>
        <authorList>
            <person name="Brown C.T."/>
            <person name="Hug L.A."/>
            <person name="Thomas B.C."/>
            <person name="Sharon I."/>
            <person name="Castelle C.J."/>
            <person name="Singh A."/>
            <person name="Wilkins M.J."/>
            <person name="Williams K.H."/>
            <person name="Banfield J.F."/>
        </authorList>
    </citation>
    <scope>NUCLEOTIDE SEQUENCE [LARGE SCALE GENOMIC DNA]</scope>
</reference>
<dbReference type="EMBL" id="LCFA01000022">
    <property type="protein sequence ID" value="KKS81410.1"/>
    <property type="molecule type" value="Genomic_DNA"/>
</dbReference>
<dbReference type="Gene3D" id="2.60.40.10">
    <property type="entry name" value="Immunoglobulins"/>
    <property type="match status" value="1"/>
</dbReference>
<name>A0A0G1C6W9_9BACT</name>
<sequence length="484" mass="49817">MTALSTIIDVGYVDADHNNAYTNGEAIVQEAGAAAIDANLETTDTVLTTGLADITVFPATDIFNDDNAGATYTDGEDIYRETDNTGDGDNVIDKLQLNAITVQNAGTAVFNDIAAVHVWLDADGNGILSATLDTDLGAMTADANGWTLSGLTTNISAAVARLFVAVDVYSGADDNRTIQMRIPVRVDGNANGQFDAGDEGIFVDGANTVGDGPSDTVILNANTQTIDVPSTPGGGSDTTAPAVPTGITAQGTGVAGEIKLMWTNPTTSDFAGVRIFRSSSSGTAALSGAIVVVSTTATTYTDTGLTDGSTYYYALKSMDNNGNAATASEVSAVAGSQPSITITATSTEVITTTATTTTLAPVTLPYASPTTTEQMQANLTALLAQLTSLQNQLAAVQGEAPPLAASYAFNTNFGQGIRSDTVKNLQTILIHEELLGSQYATGYFGVLTLAAVKKFQAKYNISPQSGYVGPLTRAQLNKLYGGGQ</sequence>
<dbReference type="InterPro" id="IPR036366">
    <property type="entry name" value="PGBDSf"/>
</dbReference>
<organism evidence="4 5">
    <name type="scientific">Candidatus Wolfebacteria bacterium GW2011_GWC1_43_10</name>
    <dbReference type="NCBI Taxonomy" id="1619011"/>
    <lineage>
        <taxon>Bacteria</taxon>
        <taxon>Candidatus Wolfeibacteriota</taxon>
    </lineage>
</organism>
<feature type="coiled-coil region" evidence="1">
    <location>
        <begin position="372"/>
        <end position="399"/>
    </location>
</feature>
<accession>A0A0G1C6W9</accession>
<dbReference type="SUPFAM" id="SSF47090">
    <property type="entry name" value="PGBD-like"/>
    <property type="match status" value="1"/>
</dbReference>
<dbReference type="Gene3D" id="1.10.101.10">
    <property type="entry name" value="PGBD-like superfamily/PGBD"/>
    <property type="match status" value="1"/>
</dbReference>
<dbReference type="SUPFAM" id="SSF49265">
    <property type="entry name" value="Fibronectin type III"/>
    <property type="match status" value="1"/>
</dbReference>
<dbReference type="InterPro" id="IPR013783">
    <property type="entry name" value="Ig-like_fold"/>
</dbReference>
<keyword evidence="4" id="KW-0449">Lipoprotein</keyword>
<dbReference type="Pfam" id="PF01471">
    <property type="entry name" value="PG_binding_1"/>
    <property type="match status" value="1"/>
</dbReference>
<proteinExistence type="predicted"/>
<evidence type="ECO:0000259" key="3">
    <source>
        <dbReference type="PROSITE" id="PS50853"/>
    </source>
</evidence>
<gene>
    <name evidence="4" type="ORF">UV58_C0022G0006</name>
</gene>
<protein>
    <submittedName>
        <fullName evidence="4">Lipoprotein</fullName>
    </submittedName>
</protein>
<feature type="region of interest" description="Disordered" evidence="2">
    <location>
        <begin position="226"/>
        <end position="245"/>
    </location>
</feature>
<keyword evidence="1" id="KW-0175">Coiled coil</keyword>
<evidence type="ECO:0000313" key="4">
    <source>
        <dbReference type="EMBL" id="KKS81410.1"/>
    </source>
</evidence>
<dbReference type="PROSITE" id="PS50853">
    <property type="entry name" value="FN3"/>
    <property type="match status" value="1"/>
</dbReference>
<dbReference type="InterPro" id="IPR003961">
    <property type="entry name" value="FN3_dom"/>
</dbReference>
<dbReference type="AlphaFoldDB" id="A0A0G1C6W9"/>
<dbReference type="InterPro" id="IPR002477">
    <property type="entry name" value="Peptidoglycan-bd-like"/>
</dbReference>
<evidence type="ECO:0000256" key="2">
    <source>
        <dbReference type="SAM" id="MobiDB-lite"/>
    </source>
</evidence>
<dbReference type="InterPro" id="IPR036365">
    <property type="entry name" value="PGBD-like_sf"/>
</dbReference>
<evidence type="ECO:0000256" key="1">
    <source>
        <dbReference type="SAM" id="Coils"/>
    </source>
</evidence>
<dbReference type="InterPro" id="IPR036116">
    <property type="entry name" value="FN3_sf"/>
</dbReference>
<evidence type="ECO:0000313" key="5">
    <source>
        <dbReference type="Proteomes" id="UP000034810"/>
    </source>
</evidence>
<comment type="caution">
    <text evidence="4">The sequence shown here is derived from an EMBL/GenBank/DDBJ whole genome shotgun (WGS) entry which is preliminary data.</text>
</comment>